<evidence type="ECO:0000313" key="3">
    <source>
        <dbReference type="Proteomes" id="UP000019141"/>
    </source>
</evidence>
<gene>
    <name evidence="2" type="ORF">ETSY1_34805</name>
</gene>
<dbReference type="Proteomes" id="UP000019141">
    <property type="component" value="Unassembled WGS sequence"/>
</dbReference>
<evidence type="ECO:0000256" key="1">
    <source>
        <dbReference type="SAM" id="MobiDB-lite"/>
    </source>
</evidence>
<proteinExistence type="predicted"/>
<feature type="region of interest" description="Disordered" evidence="1">
    <location>
        <begin position="221"/>
        <end position="252"/>
    </location>
</feature>
<dbReference type="PATRIC" id="fig|1429438.4.peg.6550"/>
<accession>W4L8P3</accession>
<dbReference type="EMBL" id="AZHW01001066">
    <property type="protein sequence ID" value="ETW94453.1"/>
    <property type="molecule type" value="Genomic_DNA"/>
</dbReference>
<dbReference type="HOGENOM" id="CLU_1101308_0_0_7"/>
<reference evidence="2 3" key="1">
    <citation type="journal article" date="2014" name="Nature">
        <title>An environmental bacterial taxon with a large and distinct metabolic repertoire.</title>
        <authorList>
            <person name="Wilson M.C."/>
            <person name="Mori T."/>
            <person name="Ruckert C."/>
            <person name="Uria A.R."/>
            <person name="Helf M.J."/>
            <person name="Takada K."/>
            <person name="Gernert C."/>
            <person name="Steffens U.A."/>
            <person name="Heycke N."/>
            <person name="Schmitt S."/>
            <person name="Rinke C."/>
            <person name="Helfrich E.J."/>
            <person name="Brachmann A.O."/>
            <person name="Gurgui C."/>
            <person name="Wakimoto T."/>
            <person name="Kracht M."/>
            <person name="Crusemann M."/>
            <person name="Hentschel U."/>
            <person name="Abe I."/>
            <person name="Matsunaga S."/>
            <person name="Kalinowski J."/>
            <person name="Takeyama H."/>
            <person name="Piel J."/>
        </authorList>
    </citation>
    <scope>NUCLEOTIDE SEQUENCE [LARGE SCALE GENOMIC DNA]</scope>
    <source>
        <strain evidence="3">TSY1</strain>
    </source>
</reference>
<dbReference type="AlphaFoldDB" id="W4L8P3"/>
<sequence length="252" mass="26515">MVAAHAALRKPDATGGYQTETGWANGDRFVRKGNWGTYFSTDLNCDCDSGGGGMTTACETAFAFGDTELEDICVGGGTVEQYPGCPTITQKRWGWQIGPVFVNTTSSAIMWAGAGQNDVSKAEHVGVVSYIYTQTGTTCRVEVTFDTLQGESQMAPAGWFMNATHLYASYEMTQTVAPGQFGHGHDQLDGVMVDTYTVSWEDQDGCAPVYLVAHAEACYDQANGDSGDGSDGSDPGEGGSDEEPGGGSTPDA</sequence>
<name>W4L8P3_ENTF1</name>
<feature type="compositionally biased region" description="Gly residues" evidence="1">
    <location>
        <begin position="226"/>
        <end position="238"/>
    </location>
</feature>
<comment type="caution">
    <text evidence="2">The sequence shown here is derived from an EMBL/GenBank/DDBJ whole genome shotgun (WGS) entry which is preliminary data.</text>
</comment>
<organism evidence="2 3">
    <name type="scientific">Entotheonella factor</name>
    <dbReference type="NCBI Taxonomy" id="1429438"/>
    <lineage>
        <taxon>Bacteria</taxon>
        <taxon>Pseudomonadati</taxon>
        <taxon>Nitrospinota/Tectimicrobiota group</taxon>
        <taxon>Candidatus Tectimicrobiota</taxon>
        <taxon>Candidatus Entotheonellia</taxon>
        <taxon>Candidatus Entotheonellales</taxon>
        <taxon>Candidatus Entotheonellaceae</taxon>
        <taxon>Candidatus Entotheonella</taxon>
    </lineage>
</organism>
<protein>
    <submittedName>
        <fullName evidence="2">Uncharacterized protein</fullName>
    </submittedName>
</protein>
<evidence type="ECO:0000313" key="2">
    <source>
        <dbReference type="EMBL" id="ETW94453.1"/>
    </source>
</evidence>
<keyword evidence="3" id="KW-1185">Reference proteome</keyword>